<keyword evidence="2 4" id="KW-0808">Transferase</keyword>
<feature type="domain" description="Methyltransferase" evidence="3">
    <location>
        <begin position="44"/>
        <end position="132"/>
    </location>
</feature>
<dbReference type="GO" id="GO:0008168">
    <property type="term" value="F:methyltransferase activity"/>
    <property type="evidence" value="ECO:0007669"/>
    <property type="project" value="UniProtKB-KW"/>
</dbReference>
<evidence type="ECO:0000256" key="1">
    <source>
        <dbReference type="ARBA" id="ARBA00022603"/>
    </source>
</evidence>
<keyword evidence="1 4" id="KW-0489">Methyltransferase</keyword>
<dbReference type="Pfam" id="PF13649">
    <property type="entry name" value="Methyltransf_25"/>
    <property type="match status" value="1"/>
</dbReference>
<sequence length="200" mass="21702">MSGYDARTLAFYAAEAPVYSASGSSGVSRHLDGFLDRLPAGAEILELGCGGGRDAAHMIARGFAVDPTDGVAEIAAKAEAKVGRPVRVMRFGELADVCRYDAIWASASLLHVPRADLPDVLARIHRALKPGGLHFASYKGGGREGRDRFGRYFNYFTREELESVYREAARWDWLDLAEGLGGGYDGVQGPWVQITVRRPA</sequence>
<dbReference type="GO" id="GO:0032259">
    <property type="term" value="P:methylation"/>
    <property type="evidence" value="ECO:0007669"/>
    <property type="project" value="UniProtKB-KW"/>
</dbReference>
<dbReference type="SUPFAM" id="SSF53335">
    <property type="entry name" value="S-adenosyl-L-methionine-dependent methyltransferases"/>
    <property type="match status" value="1"/>
</dbReference>
<name>A0A1Y5PX69_9SPHN</name>
<dbReference type="KEGG" id="sphu:SPPYR_3474"/>
<dbReference type="EMBL" id="LT598653">
    <property type="protein sequence ID" value="SBV34589.1"/>
    <property type="molecule type" value="Genomic_DNA"/>
</dbReference>
<dbReference type="RefSeq" id="WP_295321563.1">
    <property type="nucleotide sequence ID" value="NZ_LT598653.1"/>
</dbReference>
<dbReference type="InterPro" id="IPR029063">
    <property type="entry name" value="SAM-dependent_MTases_sf"/>
</dbReference>
<protein>
    <submittedName>
        <fullName evidence="4">Methyltransferase type 11</fullName>
    </submittedName>
</protein>
<dbReference type="Gene3D" id="3.40.50.150">
    <property type="entry name" value="Vaccinia Virus protein VP39"/>
    <property type="match status" value="1"/>
</dbReference>
<evidence type="ECO:0000259" key="3">
    <source>
        <dbReference type="Pfam" id="PF13649"/>
    </source>
</evidence>
<dbReference type="CDD" id="cd02440">
    <property type="entry name" value="AdoMet_MTases"/>
    <property type="match status" value="1"/>
</dbReference>
<gene>
    <name evidence="4" type="ORF">SPPYR_3474</name>
</gene>
<proteinExistence type="predicted"/>
<dbReference type="PANTHER" id="PTHR43861:SF1">
    <property type="entry name" value="TRANS-ACONITATE 2-METHYLTRANSFERASE"/>
    <property type="match status" value="1"/>
</dbReference>
<evidence type="ECO:0000256" key="2">
    <source>
        <dbReference type="ARBA" id="ARBA00022679"/>
    </source>
</evidence>
<evidence type="ECO:0000313" key="4">
    <source>
        <dbReference type="EMBL" id="SBV34589.1"/>
    </source>
</evidence>
<dbReference type="AlphaFoldDB" id="A0A1Y5PX69"/>
<dbReference type="InterPro" id="IPR041698">
    <property type="entry name" value="Methyltransf_25"/>
</dbReference>
<organism evidence="4">
    <name type="scientific">uncultured Sphingopyxis sp</name>
    <dbReference type="NCBI Taxonomy" id="310581"/>
    <lineage>
        <taxon>Bacteria</taxon>
        <taxon>Pseudomonadati</taxon>
        <taxon>Pseudomonadota</taxon>
        <taxon>Alphaproteobacteria</taxon>
        <taxon>Sphingomonadales</taxon>
        <taxon>Sphingomonadaceae</taxon>
        <taxon>Sphingopyxis</taxon>
        <taxon>environmental samples</taxon>
    </lineage>
</organism>
<accession>A0A1Y5PX69</accession>
<reference evidence="4" key="1">
    <citation type="submission" date="2016-03" db="EMBL/GenBank/DDBJ databases">
        <authorList>
            <person name="Ploux O."/>
        </authorList>
    </citation>
    <scope>NUCLEOTIDE SEQUENCE</scope>
    <source>
        <strain evidence="4">UC10</strain>
    </source>
</reference>
<dbReference type="PANTHER" id="PTHR43861">
    <property type="entry name" value="TRANS-ACONITATE 2-METHYLTRANSFERASE-RELATED"/>
    <property type="match status" value="1"/>
</dbReference>